<dbReference type="GO" id="GO:0008360">
    <property type="term" value="P:regulation of cell shape"/>
    <property type="evidence" value="ECO:0007669"/>
    <property type="project" value="UniProtKB-UniRule"/>
</dbReference>
<keyword evidence="4 6" id="KW-0573">Peptidoglycan synthesis</keyword>
<feature type="signal peptide" evidence="7">
    <location>
        <begin position="1"/>
        <end position="30"/>
    </location>
</feature>
<dbReference type="Gene3D" id="2.40.440.10">
    <property type="entry name" value="L,D-transpeptidase catalytic domain-like"/>
    <property type="match status" value="1"/>
</dbReference>
<evidence type="ECO:0000256" key="3">
    <source>
        <dbReference type="ARBA" id="ARBA00022960"/>
    </source>
</evidence>
<comment type="pathway">
    <text evidence="1 6">Cell wall biogenesis; peptidoglycan biosynthesis.</text>
</comment>
<keyword evidence="7" id="KW-0732">Signal</keyword>
<dbReference type="AlphaFoldDB" id="A0A4R2HPZ4"/>
<evidence type="ECO:0000256" key="2">
    <source>
        <dbReference type="ARBA" id="ARBA00022679"/>
    </source>
</evidence>
<proteinExistence type="predicted"/>
<gene>
    <name evidence="9" type="ORF">EV652_103253</name>
</gene>
<dbReference type="OrthoDB" id="8887048at2"/>
<evidence type="ECO:0000256" key="5">
    <source>
        <dbReference type="ARBA" id="ARBA00023316"/>
    </source>
</evidence>
<organism evidence="9 10">
    <name type="scientific">Kribbella steppae</name>
    <dbReference type="NCBI Taxonomy" id="2512223"/>
    <lineage>
        <taxon>Bacteria</taxon>
        <taxon>Bacillati</taxon>
        <taxon>Actinomycetota</taxon>
        <taxon>Actinomycetes</taxon>
        <taxon>Propionibacteriales</taxon>
        <taxon>Kribbellaceae</taxon>
        <taxon>Kribbella</taxon>
    </lineage>
</organism>
<keyword evidence="5 6" id="KW-0961">Cell wall biogenesis/degradation</keyword>
<sequence length="186" mass="19929">MGILRKLGATVTAAAFVGVGALTATTTAEAAVAPKVAPQVVVAPQLATAAASSTAVVPGKLRIDKRCMTKGRVLCINKRTRKLVYMVNGKPIQIADARFGGRKTPTRNGVFKVQRKSKNHVSSLYKSPMPYAMFFSGGQAVHYSSDFKARGYNGSSHGCVNIRDKRKIAWIFARVKLGDKVVVYSG</sequence>
<evidence type="ECO:0000256" key="7">
    <source>
        <dbReference type="SAM" id="SignalP"/>
    </source>
</evidence>
<dbReference type="RefSeq" id="WP_132208728.1">
    <property type="nucleotide sequence ID" value="NZ_SLWN01000003.1"/>
</dbReference>
<evidence type="ECO:0000313" key="10">
    <source>
        <dbReference type="Proteomes" id="UP000294508"/>
    </source>
</evidence>
<dbReference type="GO" id="GO:0016740">
    <property type="term" value="F:transferase activity"/>
    <property type="evidence" value="ECO:0007669"/>
    <property type="project" value="UniProtKB-KW"/>
</dbReference>
<dbReference type="PANTHER" id="PTHR30582">
    <property type="entry name" value="L,D-TRANSPEPTIDASE"/>
    <property type="match status" value="1"/>
</dbReference>
<feature type="active site" description="Nucleophile" evidence="6">
    <location>
        <position position="159"/>
    </location>
</feature>
<evidence type="ECO:0000256" key="6">
    <source>
        <dbReference type="PROSITE-ProRule" id="PRU01373"/>
    </source>
</evidence>
<reference evidence="9 10" key="1">
    <citation type="journal article" date="2015" name="Stand. Genomic Sci.">
        <title>Genomic Encyclopedia of Bacterial and Archaeal Type Strains, Phase III: the genomes of soil and plant-associated and newly described type strains.</title>
        <authorList>
            <person name="Whitman W.B."/>
            <person name="Woyke T."/>
            <person name="Klenk H.P."/>
            <person name="Zhou Y."/>
            <person name="Lilburn T.G."/>
            <person name="Beck B.J."/>
            <person name="De Vos P."/>
            <person name="Vandamme P."/>
            <person name="Eisen J.A."/>
            <person name="Garrity G."/>
            <person name="Hugenholtz P."/>
            <person name="Kyrpides N.C."/>
        </authorList>
    </citation>
    <scope>NUCLEOTIDE SEQUENCE [LARGE SCALE GENOMIC DNA]</scope>
    <source>
        <strain evidence="9 10">VKM Ac-2572</strain>
    </source>
</reference>
<dbReference type="Proteomes" id="UP000294508">
    <property type="component" value="Unassembled WGS sequence"/>
</dbReference>
<feature type="chain" id="PRO_5020399188" evidence="7">
    <location>
        <begin position="31"/>
        <end position="186"/>
    </location>
</feature>
<keyword evidence="9" id="KW-0449">Lipoprotein</keyword>
<dbReference type="InterPro" id="IPR050979">
    <property type="entry name" value="LD-transpeptidase"/>
</dbReference>
<dbReference type="SUPFAM" id="SSF141523">
    <property type="entry name" value="L,D-transpeptidase catalytic domain-like"/>
    <property type="match status" value="1"/>
</dbReference>
<dbReference type="EMBL" id="SLWN01000003">
    <property type="protein sequence ID" value="TCO33254.1"/>
    <property type="molecule type" value="Genomic_DNA"/>
</dbReference>
<dbReference type="PROSITE" id="PS52029">
    <property type="entry name" value="LD_TPASE"/>
    <property type="match status" value="1"/>
</dbReference>
<dbReference type="InterPro" id="IPR038063">
    <property type="entry name" value="Transpep_catalytic_dom"/>
</dbReference>
<keyword evidence="2" id="KW-0808">Transferase</keyword>
<accession>A0A4R2HPZ4</accession>
<dbReference type="Pfam" id="PF03734">
    <property type="entry name" value="YkuD"/>
    <property type="match status" value="1"/>
</dbReference>
<feature type="active site" description="Proton donor/acceptor" evidence="6">
    <location>
        <position position="142"/>
    </location>
</feature>
<evidence type="ECO:0000256" key="4">
    <source>
        <dbReference type="ARBA" id="ARBA00022984"/>
    </source>
</evidence>
<protein>
    <submittedName>
        <fullName evidence="9">Lipoprotein-anchoring transpeptidase ErfK/SrfK</fullName>
    </submittedName>
</protein>
<dbReference type="PANTHER" id="PTHR30582:SF33">
    <property type="entry name" value="EXPORTED PROTEIN"/>
    <property type="match status" value="1"/>
</dbReference>
<dbReference type="UniPathway" id="UPA00219"/>
<dbReference type="GO" id="GO:0005576">
    <property type="term" value="C:extracellular region"/>
    <property type="evidence" value="ECO:0007669"/>
    <property type="project" value="TreeGrafter"/>
</dbReference>
<comment type="caution">
    <text evidence="9">The sequence shown here is derived from an EMBL/GenBank/DDBJ whole genome shotgun (WGS) entry which is preliminary data.</text>
</comment>
<keyword evidence="10" id="KW-1185">Reference proteome</keyword>
<feature type="domain" description="L,D-TPase catalytic" evidence="8">
    <location>
        <begin position="72"/>
        <end position="184"/>
    </location>
</feature>
<name>A0A4R2HPZ4_9ACTN</name>
<keyword evidence="3 6" id="KW-0133">Cell shape</keyword>
<dbReference type="GO" id="GO:0071555">
    <property type="term" value="P:cell wall organization"/>
    <property type="evidence" value="ECO:0007669"/>
    <property type="project" value="UniProtKB-UniRule"/>
</dbReference>
<dbReference type="GO" id="GO:0018104">
    <property type="term" value="P:peptidoglycan-protein cross-linking"/>
    <property type="evidence" value="ECO:0007669"/>
    <property type="project" value="TreeGrafter"/>
</dbReference>
<dbReference type="CDD" id="cd16913">
    <property type="entry name" value="YkuD_like"/>
    <property type="match status" value="1"/>
</dbReference>
<evidence type="ECO:0000259" key="8">
    <source>
        <dbReference type="PROSITE" id="PS52029"/>
    </source>
</evidence>
<evidence type="ECO:0000313" key="9">
    <source>
        <dbReference type="EMBL" id="TCO33254.1"/>
    </source>
</evidence>
<evidence type="ECO:0000256" key="1">
    <source>
        <dbReference type="ARBA" id="ARBA00004752"/>
    </source>
</evidence>
<dbReference type="InterPro" id="IPR005490">
    <property type="entry name" value="LD_TPept_cat_dom"/>
</dbReference>
<dbReference type="GO" id="GO:0071972">
    <property type="term" value="F:peptidoglycan L,D-transpeptidase activity"/>
    <property type="evidence" value="ECO:0007669"/>
    <property type="project" value="TreeGrafter"/>
</dbReference>